<dbReference type="Gene3D" id="3.90.79.10">
    <property type="entry name" value="Nucleoside Triphosphate Pyrophosphohydrolase"/>
    <property type="match status" value="1"/>
</dbReference>
<dbReference type="InterPro" id="IPR050241">
    <property type="entry name" value="NAD-cap_RNA_hydrolase_NudC"/>
</dbReference>
<dbReference type="InterPro" id="IPR049734">
    <property type="entry name" value="NudC-like_C"/>
</dbReference>
<evidence type="ECO:0000256" key="1">
    <source>
        <dbReference type="ARBA" id="ARBA00001946"/>
    </source>
</evidence>
<dbReference type="InterPro" id="IPR015797">
    <property type="entry name" value="NUDIX_hydrolase-like_dom_sf"/>
</dbReference>
<gene>
    <name evidence="12" type="primary">nudC</name>
    <name evidence="12" type="ORF">FE263_06165</name>
</gene>
<evidence type="ECO:0000256" key="9">
    <source>
        <dbReference type="ARBA" id="ARBA00023679"/>
    </source>
</evidence>
<dbReference type="GO" id="GO:0006742">
    <property type="term" value="P:NADP+ catabolic process"/>
    <property type="evidence" value="ECO:0007669"/>
    <property type="project" value="TreeGrafter"/>
</dbReference>
<evidence type="ECO:0000256" key="2">
    <source>
        <dbReference type="ARBA" id="ARBA00001947"/>
    </source>
</evidence>
<evidence type="ECO:0000256" key="3">
    <source>
        <dbReference type="ARBA" id="ARBA00009595"/>
    </source>
</evidence>
<comment type="caution">
    <text evidence="12">The sequence shown here is derived from an EMBL/GenBank/DDBJ whole genome shotgun (WGS) entry which is preliminary data.</text>
</comment>
<dbReference type="GO" id="GO:0035529">
    <property type="term" value="F:NADH pyrophosphatase activity"/>
    <property type="evidence" value="ECO:0007669"/>
    <property type="project" value="TreeGrafter"/>
</dbReference>
<evidence type="ECO:0000256" key="5">
    <source>
        <dbReference type="ARBA" id="ARBA00022723"/>
    </source>
</evidence>
<dbReference type="Proteomes" id="UP000305654">
    <property type="component" value="Unassembled WGS sequence"/>
</dbReference>
<dbReference type="PANTHER" id="PTHR42904">
    <property type="entry name" value="NUDIX HYDROLASE, NUDC SUBFAMILY"/>
    <property type="match status" value="1"/>
</dbReference>
<feature type="domain" description="Nudix hydrolase" evidence="11">
    <location>
        <begin position="167"/>
        <end position="294"/>
    </location>
</feature>
<comment type="catalytic activity">
    <reaction evidence="9">
        <text>a 5'-end NAD(+)-phospho-ribonucleoside in mRNA + H2O = a 5'-end phospho-adenosine-phospho-ribonucleoside in mRNA + beta-nicotinamide D-ribonucleotide + 2 H(+)</text>
        <dbReference type="Rhea" id="RHEA:60876"/>
        <dbReference type="Rhea" id="RHEA-COMP:15698"/>
        <dbReference type="Rhea" id="RHEA-COMP:15719"/>
        <dbReference type="ChEBI" id="CHEBI:14649"/>
        <dbReference type="ChEBI" id="CHEBI:15377"/>
        <dbReference type="ChEBI" id="CHEBI:15378"/>
        <dbReference type="ChEBI" id="CHEBI:144029"/>
        <dbReference type="ChEBI" id="CHEBI:144051"/>
    </reaction>
    <physiologicalReaction direction="left-to-right" evidence="9">
        <dbReference type="Rhea" id="RHEA:60877"/>
    </physiologicalReaction>
</comment>
<dbReference type="GO" id="GO:0046872">
    <property type="term" value="F:metal ion binding"/>
    <property type="evidence" value="ECO:0007669"/>
    <property type="project" value="UniProtKB-KW"/>
</dbReference>
<dbReference type="PRINTS" id="PR00502">
    <property type="entry name" value="NUDIXFAMILY"/>
</dbReference>
<comment type="similarity">
    <text evidence="3">Belongs to the Nudix hydrolase family. NudC subfamily.</text>
</comment>
<proteinExistence type="inferred from homology"/>
<dbReference type="Pfam" id="PF00293">
    <property type="entry name" value="NUDIX"/>
    <property type="match status" value="1"/>
</dbReference>
<protein>
    <recommendedName>
        <fullName evidence="4">NAD(+) diphosphatase</fullName>
        <ecNumber evidence="4">3.6.1.22</ecNumber>
    </recommendedName>
</protein>
<dbReference type="PANTHER" id="PTHR42904:SF6">
    <property type="entry name" value="NAD-CAPPED RNA HYDROLASE NUDT12"/>
    <property type="match status" value="1"/>
</dbReference>
<dbReference type="PROSITE" id="PS00893">
    <property type="entry name" value="NUDIX_BOX"/>
    <property type="match status" value="1"/>
</dbReference>
<dbReference type="CDD" id="cd03429">
    <property type="entry name" value="NUDIX_NADH_pyrophosphatase_Nudt13"/>
    <property type="match status" value="1"/>
</dbReference>
<keyword evidence="13" id="KW-1185">Reference proteome</keyword>
<keyword evidence="7" id="KW-0460">Magnesium</keyword>
<evidence type="ECO:0000313" key="13">
    <source>
        <dbReference type="Proteomes" id="UP000305654"/>
    </source>
</evidence>
<dbReference type="GO" id="GO:0005829">
    <property type="term" value="C:cytosol"/>
    <property type="evidence" value="ECO:0007669"/>
    <property type="project" value="TreeGrafter"/>
</dbReference>
<evidence type="ECO:0000256" key="7">
    <source>
        <dbReference type="ARBA" id="ARBA00022842"/>
    </source>
</evidence>
<organism evidence="12 13">
    <name type="scientific">Lichenicoccus roseus</name>
    <dbReference type="NCBI Taxonomy" id="2683649"/>
    <lineage>
        <taxon>Bacteria</taxon>
        <taxon>Pseudomonadati</taxon>
        <taxon>Pseudomonadota</taxon>
        <taxon>Alphaproteobacteria</taxon>
        <taxon>Acetobacterales</taxon>
        <taxon>Acetobacteraceae</taxon>
        <taxon>Lichenicoccus</taxon>
    </lineage>
</organism>
<dbReference type="EC" id="3.6.1.22" evidence="4"/>
<dbReference type="Gene3D" id="3.90.79.20">
    <property type="match status" value="1"/>
</dbReference>
<dbReference type="InterPro" id="IPR020476">
    <property type="entry name" value="Nudix_hydrolase"/>
</dbReference>
<comment type="cofactor">
    <cofactor evidence="2">
        <name>Zn(2+)</name>
        <dbReference type="ChEBI" id="CHEBI:29105"/>
    </cofactor>
</comment>
<dbReference type="GO" id="GO:0019677">
    <property type="term" value="P:NAD+ catabolic process"/>
    <property type="evidence" value="ECO:0007669"/>
    <property type="project" value="TreeGrafter"/>
</dbReference>
<dbReference type="Pfam" id="PF09296">
    <property type="entry name" value="NUDIX-like"/>
    <property type="match status" value="1"/>
</dbReference>
<evidence type="ECO:0000313" key="12">
    <source>
        <dbReference type="EMBL" id="TLU73024.1"/>
    </source>
</evidence>
<dbReference type="AlphaFoldDB" id="A0A5R9J5X9"/>
<comment type="cofactor">
    <cofactor evidence="1">
        <name>Mg(2+)</name>
        <dbReference type="ChEBI" id="CHEBI:18420"/>
    </cofactor>
</comment>
<dbReference type="InterPro" id="IPR000086">
    <property type="entry name" value="NUDIX_hydrolase_dom"/>
</dbReference>
<dbReference type="EMBL" id="VCDI01000002">
    <property type="protein sequence ID" value="TLU73024.1"/>
    <property type="molecule type" value="Genomic_DNA"/>
</dbReference>
<keyword evidence="5" id="KW-0479">Metal-binding</keyword>
<keyword evidence="8" id="KW-0520">NAD</keyword>
<sequence>MHANFYTGNPLDRLALRRDDEPYINALLHDPASRFLPVWRDQHLVGGDDVLRVGMPTREALGQSIEALDRLPWVLLGLQEAGAVFAVDFGGLEQPGDMVPAKLGRFEPLRPLAPSLPAEEAAILAQARGLLHWRRNHLFCGHCGHATVPEQGGYRLACPQCSLQHFPRTDPVVIMLVHHQGRALLARGARFPGRRLFSALAGFIEPGESAEEAVAREVFEETGVRLRGIEYHSSQPWPYPNSLMLGFLAEAEGTELALDENEIVEAHWLTPDEVRHPERLDIELPGATAIAHSLVAAWLDRVSRGE</sequence>
<dbReference type="PROSITE" id="PS51462">
    <property type="entry name" value="NUDIX"/>
    <property type="match status" value="1"/>
</dbReference>
<dbReference type="InterPro" id="IPR020084">
    <property type="entry name" value="NUDIX_hydrolase_CS"/>
</dbReference>
<evidence type="ECO:0000256" key="6">
    <source>
        <dbReference type="ARBA" id="ARBA00022801"/>
    </source>
</evidence>
<evidence type="ECO:0000256" key="8">
    <source>
        <dbReference type="ARBA" id="ARBA00023027"/>
    </source>
</evidence>
<dbReference type="InterPro" id="IPR015376">
    <property type="entry name" value="Znr_NADH_PPase"/>
</dbReference>
<accession>A0A5R9J5X9</accession>
<dbReference type="InterPro" id="IPR015375">
    <property type="entry name" value="NADH_PPase-like_N"/>
</dbReference>
<dbReference type="SUPFAM" id="SSF55811">
    <property type="entry name" value="Nudix"/>
    <property type="match status" value="1"/>
</dbReference>
<evidence type="ECO:0000259" key="11">
    <source>
        <dbReference type="PROSITE" id="PS51462"/>
    </source>
</evidence>
<dbReference type="OrthoDB" id="9791656at2"/>
<dbReference type="NCBIfam" id="NF001299">
    <property type="entry name" value="PRK00241.1"/>
    <property type="match status" value="1"/>
</dbReference>
<evidence type="ECO:0000256" key="10">
    <source>
        <dbReference type="RuleBase" id="RU003476"/>
    </source>
</evidence>
<dbReference type="Pfam" id="PF09297">
    <property type="entry name" value="Zn_ribbon_NUD"/>
    <property type="match status" value="1"/>
</dbReference>
<evidence type="ECO:0000256" key="4">
    <source>
        <dbReference type="ARBA" id="ARBA00012381"/>
    </source>
</evidence>
<dbReference type="GO" id="GO:0110153">
    <property type="term" value="F:RNA NAD-cap (NMN-forming) hydrolase activity"/>
    <property type="evidence" value="ECO:0007669"/>
    <property type="project" value="RHEA"/>
</dbReference>
<name>A0A5R9J5X9_9PROT</name>
<keyword evidence="6 10" id="KW-0378">Hydrolase</keyword>
<dbReference type="RefSeq" id="WP_138325098.1">
    <property type="nucleotide sequence ID" value="NZ_VCDI01000002.1"/>
</dbReference>
<reference evidence="12 13" key="1">
    <citation type="submission" date="2019-05" db="EMBL/GenBank/DDBJ databases">
        <authorList>
            <person name="Pankratov T."/>
            <person name="Grouzdev D."/>
        </authorList>
    </citation>
    <scope>NUCLEOTIDE SEQUENCE [LARGE SCALE GENOMIC DNA]</scope>
    <source>
        <strain evidence="12 13">KEBCLARHB70R</strain>
    </source>
</reference>